<feature type="signal peptide" evidence="1">
    <location>
        <begin position="1"/>
        <end position="24"/>
    </location>
</feature>
<evidence type="ECO:0000313" key="3">
    <source>
        <dbReference type="EMBL" id="CDB45452.1"/>
    </source>
</evidence>
<dbReference type="PROSITE" id="PS51208">
    <property type="entry name" value="AUTOTRANSPORTER"/>
    <property type="match status" value="1"/>
</dbReference>
<keyword evidence="1" id="KW-0732">Signal</keyword>
<dbReference type="InterPro" id="IPR036709">
    <property type="entry name" value="Autotransporte_beta_dom_sf"/>
</dbReference>
<gene>
    <name evidence="3" type="ORF">BN533_00580</name>
</gene>
<dbReference type="InterPro" id="IPR003991">
    <property type="entry name" value="Pertactin_virulence_factor"/>
</dbReference>
<dbReference type="HOGENOM" id="CLU_251273_0_0_9"/>
<dbReference type="SUPFAM" id="SSF51126">
    <property type="entry name" value="Pectin lyase-like"/>
    <property type="match status" value="1"/>
</dbReference>
<dbReference type="NCBIfam" id="TIGR01414">
    <property type="entry name" value="autotrans_barl"/>
    <property type="match status" value="1"/>
</dbReference>
<evidence type="ECO:0000259" key="2">
    <source>
        <dbReference type="PROSITE" id="PS51208"/>
    </source>
</evidence>
<dbReference type="SUPFAM" id="SSF103515">
    <property type="entry name" value="Autotransporter"/>
    <property type="match status" value="1"/>
</dbReference>
<dbReference type="PRINTS" id="PR01484">
    <property type="entry name" value="PRTACTNFAMLY"/>
</dbReference>
<dbReference type="InterPro" id="IPR004899">
    <property type="entry name" value="Pertactin_central"/>
</dbReference>
<protein>
    <submittedName>
        <fullName evidence="3">Autotransporter</fullName>
    </submittedName>
</protein>
<dbReference type="Gene3D" id="2.40.128.130">
    <property type="entry name" value="Autotransporter beta-domain"/>
    <property type="match status" value="1"/>
</dbReference>
<organism evidence="3">
    <name type="scientific">Phascolarctobacterium faecium</name>
    <dbReference type="NCBI Taxonomy" id="33025"/>
    <lineage>
        <taxon>Bacteria</taxon>
        <taxon>Bacillati</taxon>
        <taxon>Bacillota</taxon>
        <taxon>Negativicutes</taxon>
        <taxon>Acidaminococcales</taxon>
        <taxon>Acidaminococcaceae</taxon>
        <taxon>Phascolarctobacterium</taxon>
    </lineage>
</organism>
<proteinExistence type="predicted"/>
<dbReference type="eggNOG" id="COG3210">
    <property type="taxonomic scope" value="Bacteria"/>
</dbReference>
<dbReference type="Gene3D" id="2.160.20.20">
    <property type="match status" value="2"/>
</dbReference>
<feature type="domain" description="Autotransporter" evidence="2">
    <location>
        <begin position="1184"/>
        <end position="1451"/>
    </location>
</feature>
<feature type="chain" id="PRO_5004409422" evidence="1">
    <location>
        <begin position="25"/>
        <end position="1451"/>
    </location>
</feature>
<sequence length="1451" mass="151310">MSRQKYLQMVVTLAVLSMPFSANAADAPINAGAGTTVTVGDNYEIEMTGNGSTAVAAAQNANVTLGNDAKITVDGDSAYGVQTNGENSKIEFGDGAGIEMTGNAAVGVETSADNSHIKFGESAEIVLQEDYNYGASVWSENSSIEFGADAKITAVSNAVRVGGNDSQAIFGADAILTTSGDNAYTVHLGAASGSSITFDNGAVINSDGHASIGVFIERSGEVSFKDQAEIKVTGDFAYGVYLQNQYDGNVSKITFGDGAQIEAHGYNADGIHVEAENSTAEFGDDTVVIVSGEDSTGVSFGGAGSKGVFGNNTYIEASGEYSEGVYAGGEGSSIEFGSNASVVITGNDSYGARVYAADAVINFGDDAVISVSGEDAKALCVSADDALIKVGNNAQITAEGMNAQALLLWADGNSGKIEIGDNATITGNADTDYQSNLIQVMSENGVIEIGDDVKINYNYTGTDEVIGSALSVTDAGGKIVIGNGAVIRVDGFDGGAEIIGDGGEISFGDNLDLSIVNTSYANGLRVAGEDARLVVGDNAKIHINGSDSDGVLVGASGYDGMSAAFGKNAQIIVEGDSSNAVRAEAWDGKGAKVEFGADAQIIAKGDAVMGVSAGGENTIIDFTENVNVTIGTETVPSNNGSWGIEASSGATVNVDGLAQINIFGEDSMGLQAVSTGKIILERAIIKAVGNNTTAVLGDENGGEIYIGGNSIVEAEGEGAKALSATAGYVEMGADALISAVGKGANAVRGNYADAEIKIGESALIEAQGENAAGVYAWWGAVIDVADNAVISADGKNSRGVVAQHTNAEITLGDSTQIEVNGDGAIGLMATAQSGFEGSKINTGEDLLLAVSGNDAMGIYATMGKTAVGAKAQITVDGDNVTGVYAADQGTVTLADKVQISVEGDSAYGIYTNHSGAGASVELQGDTAILVNSDDGYALYAKAGAITSNLNGGTTVASGGKYFIEGDMKTGTDGIIDLLMEQDSIFTGKTDAGDGNISLGLTDSVWNVTGDSTVTHMINQNSVIDMTSDNQGFSTLTVDHLSGNGGKIILDIDGSVAHQSDKLIVTDTFTGNHVLSLKEINAREGDPTLGADAHGTVLASVNGGNGVFTAEDGEGTLYWQRYELDTLNNSNDLYTHWYLKSINTLNPGDKPTTTVETAVAAGALAYHTWRDSGTLLERMGDLRHNGDTAQGAWVRVQGSKIGREGKFKFENKYTMYELGYDQKMKQTDKYTRYGGVSFSYTDGSSSYRSGDGDNKNKAINFYVTQLGNKGHYLDVVAKINHMDNDFEVFDSNAKRITGDFDNTGISLSAEYGRKNSLSKNGWYIEPQAQMTIGYLGGSNYSTGDAQVEQSGISSILGRVGFNLGRDINKKTNFYVKANLLHEFSGDYEIRFSDKYGNRLKVEDDFNDTWFEYGIGIAYQASENNHFYFDIERSTGSDFKKDWQWNVGARWTF</sequence>
<dbReference type="EMBL" id="CBDS010000037">
    <property type="protein sequence ID" value="CDB45452.1"/>
    <property type="molecule type" value="Genomic_DNA"/>
</dbReference>
<accession>R6J567</accession>
<dbReference type="InterPro" id="IPR005546">
    <property type="entry name" value="Autotransporte_beta"/>
</dbReference>
<dbReference type="SMART" id="SM00869">
    <property type="entry name" value="Autotransporter"/>
    <property type="match status" value="1"/>
</dbReference>
<dbReference type="Pfam" id="PF03212">
    <property type="entry name" value="Pertactin"/>
    <property type="match status" value="1"/>
</dbReference>
<name>R6J567_9FIRM</name>
<comment type="caution">
    <text evidence="3">The sequence shown here is derived from an EMBL/GenBank/DDBJ whole genome shotgun (WGS) entry which is preliminary data.</text>
</comment>
<dbReference type="InterPro" id="IPR006315">
    <property type="entry name" value="OM_autotransptr_brl_dom"/>
</dbReference>
<dbReference type="STRING" id="1262914.BN533_00580"/>
<dbReference type="RefSeq" id="WP_021717483.1">
    <property type="nucleotide sequence ID" value="NZ_DAWEBZ010000012.1"/>
</dbReference>
<dbReference type="InterPro" id="IPR012332">
    <property type="entry name" value="Autotransporter_pectin_lyase_C"/>
</dbReference>
<dbReference type="eggNOG" id="COG3468">
    <property type="taxonomic scope" value="Bacteria"/>
</dbReference>
<reference evidence="3" key="1">
    <citation type="submission" date="2012-11" db="EMBL/GenBank/DDBJ databases">
        <title>Dependencies among metagenomic species, viruses, plasmids and units of genetic variation.</title>
        <authorList>
            <person name="Nielsen H.B."/>
            <person name="Almeida M."/>
            <person name="Juncker A.S."/>
            <person name="Rasmussen S."/>
            <person name="Li J."/>
            <person name="Sunagawa S."/>
            <person name="Plichta D."/>
            <person name="Gautier L."/>
            <person name="Le Chatelier E."/>
            <person name="Peletier E."/>
            <person name="Bonde I."/>
            <person name="Nielsen T."/>
            <person name="Manichanh C."/>
            <person name="Arumugam M."/>
            <person name="Batto J."/>
            <person name="Santos M.B.Q.D."/>
            <person name="Blom N."/>
            <person name="Borruel N."/>
            <person name="Burgdorf K.S."/>
            <person name="Boumezbeur F."/>
            <person name="Casellas F."/>
            <person name="Dore J."/>
            <person name="Guarner F."/>
            <person name="Hansen T."/>
            <person name="Hildebrand F."/>
            <person name="Kaas R.S."/>
            <person name="Kennedy S."/>
            <person name="Kristiansen K."/>
            <person name="Kultima J.R."/>
            <person name="Leonard P."/>
            <person name="Levenez F."/>
            <person name="Lund O."/>
            <person name="Moumen B."/>
            <person name="Le Paslier D."/>
            <person name="Pons N."/>
            <person name="Pedersen O."/>
            <person name="Prifti E."/>
            <person name="Qin J."/>
            <person name="Raes J."/>
            <person name="Tap J."/>
            <person name="Tims S."/>
            <person name="Ussery D.W."/>
            <person name="Yamada T."/>
            <person name="MetaHit consortium"/>
            <person name="Renault P."/>
            <person name="Sicheritz-Ponten T."/>
            <person name="Bork P."/>
            <person name="Wang J."/>
            <person name="Brunak S."/>
            <person name="Ehrlich S.D."/>
        </authorList>
    </citation>
    <scope>NUCLEOTIDE SEQUENCE [LARGE SCALE GENOMIC DNA]</scope>
</reference>
<dbReference type="InterPro" id="IPR011050">
    <property type="entry name" value="Pectin_lyase_fold/virulence"/>
</dbReference>
<evidence type="ECO:0000256" key="1">
    <source>
        <dbReference type="SAM" id="SignalP"/>
    </source>
</evidence>
<dbReference type="GO" id="GO:0019867">
    <property type="term" value="C:outer membrane"/>
    <property type="evidence" value="ECO:0007669"/>
    <property type="project" value="InterPro"/>
</dbReference>
<dbReference type="Pfam" id="PF03797">
    <property type="entry name" value="Autotransporter"/>
    <property type="match status" value="1"/>
</dbReference>